<feature type="compositionally biased region" description="Basic and acidic residues" evidence="1">
    <location>
        <begin position="1"/>
        <end position="23"/>
    </location>
</feature>
<comment type="caution">
    <text evidence="2">The sequence shown here is derived from an EMBL/GenBank/DDBJ whole genome shotgun (WGS) entry which is preliminary data.</text>
</comment>
<dbReference type="EMBL" id="JAZHXJ010002017">
    <property type="protein sequence ID" value="KAL1841859.1"/>
    <property type="molecule type" value="Genomic_DNA"/>
</dbReference>
<dbReference type="Proteomes" id="UP001586593">
    <property type="component" value="Unassembled WGS sequence"/>
</dbReference>
<feature type="region of interest" description="Disordered" evidence="1">
    <location>
        <begin position="247"/>
        <end position="271"/>
    </location>
</feature>
<reference evidence="2 3" key="1">
    <citation type="journal article" date="2024" name="Commun. Biol.">
        <title>Comparative genomic analysis of thermophilic fungi reveals convergent evolutionary adaptations and gene losses.</title>
        <authorList>
            <person name="Steindorff A.S."/>
            <person name="Aguilar-Pontes M.V."/>
            <person name="Robinson A.J."/>
            <person name="Andreopoulos B."/>
            <person name="LaButti K."/>
            <person name="Kuo A."/>
            <person name="Mondo S."/>
            <person name="Riley R."/>
            <person name="Otillar R."/>
            <person name="Haridas S."/>
            <person name="Lipzen A."/>
            <person name="Grimwood J."/>
            <person name="Schmutz J."/>
            <person name="Clum A."/>
            <person name="Reid I.D."/>
            <person name="Moisan M.C."/>
            <person name="Butler G."/>
            <person name="Nguyen T.T.M."/>
            <person name="Dewar K."/>
            <person name="Conant G."/>
            <person name="Drula E."/>
            <person name="Henrissat B."/>
            <person name="Hansel C."/>
            <person name="Singer S."/>
            <person name="Hutchinson M.I."/>
            <person name="de Vries R.P."/>
            <person name="Natvig D.O."/>
            <person name="Powell A.J."/>
            <person name="Tsang A."/>
            <person name="Grigoriev I.V."/>
        </authorList>
    </citation>
    <scope>NUCLEOTIDE SEQUENCE [LARGE SCALE GENOMIC DNA]</scope>
    <source>
        <strain evidence="2 3">ATCC 24622</strain>
    </source>
</reference>
<name>A0ABR3VIZ9_9PEZI</name>
<evidence type="ECO:0000313" key="2">
    <source>
        <dbReference type="EMBL" id="KAL1841859.1"/>
    </source>
</evidence>
<gene>
    <name evidence="2" type="ORF">VTK73DRAFT_3362</name>
</gene>
<protein>
    <submittedName>
        <fullName evidence="2">Uncharacterized protein</fullName>
    </submittedName>
</protein>
<keyword evidence="3" id="KW-1185">Reference proteome</keyword>
<organism evidence="2 3">
    <name type="scientific">Phialemonium thermophilum</name>
    <dbReference type="NCBI Taxonomy" id="223376"/>
    <lineage>
        <taxon>Eukaryota</taxon>
        <taxon>Fungi</taxon>
        <taxon>Dikarya</taxon>
        <taxon>Ascomycota</taxon>
        <taxon>Pezizomycotina</taxon>
        <taxon>Sordariomycetes</taxon>
        <taxon>Sordariomycetidae</taxon>
        <taxon>Cephalothecales</taxon>
        <taxon>Cephalothecaceae</taxon>
        <taxon>Phialemonium</taxon>
    </lineage>
</organism>
<evidence type="ECO:0000256" key="1">
    <source>
        <dbReference type="SAM" id="MobiDB-lite"/>
    </source>
</evidence>
<feature type="region of interest" description="Disordered" evidence="1">
    <location>
        <begin position="1"/>
        <end position="44"/>
    </location>
</feature>
<feature type="region of interest" description="Disordered" evidence="1">
    <location>
        <begin position="62"/>
        <end position="117"/>
    </location>
</feature>
<feature type="compositionally biased region" description="Basic residues" evidence="1">
    <location>
        <begin position="104"/>
        <end position="114"/>
    </location>
</feature>
<accession>A0ABR3VIZ9</accession>
<proteinExistence type="predicted"/>
<evidence type="ECO:0000313" key="3">
    <source>
        <dbReference type="Proteomes" id="UP001586593"/>
    </source>
</evidence>
<sequence length="271" mass="29309">MHIGQRRDSGLHERPEPGHECQHTSESGGDGPPPGSSRQSCACQRAPPQFLAPIVEPIVGVSLSEPDAPHGSAACTSKKQETDRLVPPRRSRSGWRCLDTGTRHTPHRPRRGGHPVRSSACSVSLDGSWSHGVHPLAAFPSGAHPGTRSRRGSHPFLIRLEPWALCVSTWSVGKRLAFHATPSFPFYFYLYFFPFLSDGSRILFLLGITVAQGCLSLPSAMVALFVQSVVLCEIPCSRHPHLPAATADHARHVRETTPPVPGASTSGRRPG</sequence>